<dbReference type="InterPro" id="IPR002656">
    <property type="entry name" value="Acyl_transf_3_dom"/>
</dbReference>
<evidence type="ECO:0000256" key="1">
    <source>
        <dbReference type="SAM" id="Phobius"/>
    </source>
</evidence>
<dbReference type="RefSeq" id="WP_147160778.1">
    <property type="nucleotide sequence ID" value="NZ_BJYR01000022.1"/>
</dbReference>
<sequence length="364" mass="39290">MTAQPLRLEALTGLRGLAAWLVVFYHIRLSLTSLLPAPVIAFLAKGYLAVDLFFMLSGFVLWLTYGPRLARFEPGVIGNFWWRRIARIWPLHAVVLMAFILLAMLLTVTGRDHSGYPFAELPLHVVLMQNWGFTGALAWNHPAWSISTEMAAYLLFPLLAVAGRRAMGPAALIAGLGLLLAGLFALFAAQGHASLGDAITSLGLPRCLIEFTAGTFAARLWLHWQALPSAPRIGLACGTGAVMTGAAGLGLALAETAWVPLMLLLVLLAMALAQGRIAGWLASGPLHWLGEVSYSTYLCHFGLFIVFKLFLVGADLQLGLWKLAVFLGLLVIVSGLSHALVELPAQRALNAMQPRRSPNTALSR</sequence>
<dbReference type="PANTHER" id="PTHR23028">
    <property type="entry name" value="ACETYLTRANSFERASE"/>
    <property type="match status" value="1"/>
</dbReference>
<reference evidence="3 4" key="1">
    <citation type="submission" date="2019-07" db="EMBL/GenBank/DDBJ databases">
        <title>Whole genome shotgun sequence of Novosphingobium sediminis NBRC 106119.</title>
        <authorList>
            <person name="Hosoyama A."/>
            <person name="Uohara A."/>
            <person name="Ohji S."/>
            <person name="Ichikawa N."/>
        </authorList>
    </citation>
    <scope>NUCLEOTIDE SEQUENCE [LARGE SCALE GENOMIC DNA]</scope>
    <source>
        <strain evidence="3 4">NBRC 106119</strain>
    </source>
</reference>
<dbReference type="Pfam" id="PF01757">
    <property type="entry name" value="Acyl_transf_3"/>
    <property type="match status" value="1"/>
</dbReference>
<evidence type="ECO:0000313" key="4">
    <source>
        <dbReference type="Proteomes" id="UP000321464"/>
    </source>
</evidence>
<dbReference type="OrthoDB" id="9796461at2"/>
<keyword evidence="3" id="KW-0012">Acyltransferase</keyword>
<feature type="transmembrane region" description="Helical" evidence="1">
    <location>
        <begin position="234"/>
        <end position="254"/>
    </location>
</feature>
<organism evidence="3 4">
    <name type="scientific">Novosphingobium sediminis</name>
    <dbReference type="NCBI Taxonomy" id="707214"/>
    <lineage>
        <taxon>Bacteria</taxon>
        <taxon>Pseudomonadati</taxon>
        <taxon>Pseudomonadota</taxon>
        <taxon>Alphaproteobacteria</taxon>
        <taxon>Sphingomonadales</taxon>
        <taxon>Sphingomonadaceae</taxon>
        <taxon>Novosphingobium</taxon>
    </lineage>
</organism>
<dbReference type="InterPro" id="IPR050879">
    <property type="entry name" value="Acyltransferase_3"/>
</dbReference>
<feature type="transmembrane region" description="Helical" evidence="1">
    <location>
        <begin position="47"/>
        <end position="65"/>
    </location>
</feature>
<evidence type="ECO:0000259" key="2">
    <source>
        <dbReference type="Pfam" id="PF01757"/>
    </source>
</evidence>
<feature type="transmembrane region" description="Helical" evidence="1">
    <location>
        <begin position="86"/>
        <end position="108"/>
    </location>
</feature>
<evidence type="ECO:0000313" key="3">
    <source>
        <dbReference type="EMBL" id="GEO01464.1"/>
    </source>
</evidence>
<dbReference type="Proteomes" id="UP000321464">
    <property type="component" value="Unassembled WGS sequence"/>
</dbReference>
<dbReference type="EMBL" id="BJYR01000022">
    <property type="protein sequence ID" value="GEO01464.1"/>
    <property type="molecule type" value="Genomic_DNA"/>
</dbReference>
<dbReference type="AlphaFoldDB" id="A0A512AP41"/>
<name>A0A512AP41_9SPHN</name>
<comment type="caution">
    <text evidence="3">The sequence shown here is derived from an EMBL/GenBank/DDBJ whole genome shotgun (WGS) entry which is preliminary data.</text>
</comment>
<feature type="transmembrane region" description="Helical" evidence="1">
    <location>
        <begin position="7"/>
        <end position="27"/>
    </location>
</feature>
<keyword evidence="4" id="KW-1185">Reference proteome</keyword>
<dbReference type="GO" id="GO:0016020">
    <property type="term" value="C:membrane"/>
    <property type="evidence" value="ECO:0007669"/>
    <property type="project" value="TreeGrafter"/>
</dbReference>
<keyword evidence="1" id="KW-0812">Transmembrane</keyword>
<gene>
    <name evidence="3" type="ORF">NSE01_32960</name>
</gene>
<feature type="transmembrane region" description="Helical" evidence="1">
    <location>
        <begin position="170"/>
        <end position="191"/>
    </location>
</feature>
<keyword evidence="3" id="KW-0808">Transferase</keyword>
<proteinExistence type="predicted"/>
<dbReference type="GO" id="GO:0016747">
    <property type="term" value="F:acyltransferase activity, transferring groups other than amino-acyl groups"/>
    <property type="evidence" value="ECO:0007669"/>
    <property type="project" value="InterPro"/>
</dbReference>
<dbReference type="PANTHER" id="PTHR23028:SF53">
    <property type="entry name" value="ACYL_TRANSF_3 DOMAIN-CONTAINING PROTEIN"/>
    <property type="match status" value="1"/>
</dbReference>
<protein>
    <submittedName>
        <fullName evidence="3">Acyltransferase</fullName>
    </submittedName>
</protein>
<feature type="transmembrane region" description="Helical" evidence="1">
    <location>
        <begin position="294"/>
        <end position="314"/>
    </location>
</feature>
<feature type="transmembrane region" description="Helical" evidence="1">
    <location>
        <begin position="260"/>
        <end position="282"/>
    </location>
</feature>
<keyword evidence="1" id="KW-0472">Membrane</keyword>
<feature type="domain" description="Acyltransferase 3" evidence="2">
    <location>
        <begin position="10"/>
        <end position="334"/>
    </location>
</feature>
<keyword evidence="1" id="KW-1133">Transmembrane helix</keyword>
<feature type="transmembrane region" description="Helical" evidence="1">
    <location>
        <begin position="320"/>
        <end position="341"/>
    </location>
</feature>
<feature type="transmembrane region" description="Helical" evidence="1">
    <location>
        <begin position="143"/>
        <end position="163"/>
    </location>
</feature>
<accession>A0A512AP41</accession>
<dbReference type="GO" id="GO:0009103">
    <property type="term" value="P:lipopolysaccharide biosynthetic process"/>
    <property type="evidence" value="ECO:0007669"/>
    <property type="project" value="TreeGrafter"/>
</dbReference>